<keyword evidence="3 6" id="KW-0812">Transmembrane</keyword>
<accession>A0ABV5AJR9</accession>
<keyword evidence="5 6" id="KW-0472">Membrane</keyword>
<gene>
    <name evidence="8" type="ORF">KKP3000_001718</name>
</gene>
<dbReference type="InterPro" id="IPR013525">
    <property type="entry name" value="ABC2_TM"/>
</dbReference>
<reference evidence="8 9" key="1">
    <citation type="journal article" date="2024" name="Int. J. Mol. Sci.">
        <title>Exploration of Alicyclobacillus spp. Genome in Search of Antibiotic Resistance.</title>
        <authorList>
            <person name="Bucka-Kolendo J."/>
            <person name="Kiousi D.E."/>
            <person name="Dekowska A."/>
            <person name="Mikolajczuk-Szczyrba A."/>
            <person name="Karadedos D.M."/>
            <person name="Michael P."/>
            <person name="Galanis A."/>
            <person name="Sokolowska B."/>
        </authorList>
    </citation>
    <scope>NUCLEOTIDE SEQUENCE [LARGE SCALE GENOMIC DNA]</scope>
    <source>
        <strain evidence="8 9">KKP 3000</strain>
    </source>
</reference>
<feature type="transmembrane region" description="Helical" evidence="6">
    <location>
        <begin position="23"/>
        <end position="46"/>
    </location>
</feature>
<name>A0ABV5AJR9_9BACL</name>
<evidence type="ECO:0000256" key="4">
    <source>
        <dbReference type="ARBA" id="ARBA00022989"/>
    </source>
</evidence>
<dbReference type="Pfam" id="PF12698">
    <property type="entry name" value="ABC2_membrane_3"/>
    <property type="match status" value="1"/>
</dbReference>
<organism evidence="8 9">
    <name type="scientific">Alicyclobacillus fastidiosus</name>
    <dbReference type="NCBI Taxonomy" id="392011"/>
    <lineage>
        <taxon>Bacteria</taxon>
        <taxon>Bacillati</taxon>
        <taxon>Bacillota</taxon>
        <taxon>Bacilli</taxon>
        <taxon>Bacillales</taxon>
        <taxon>Alicyclobacillaceae</taxon>
        <taxon>Alicyclobacillus</taxon>
    </lineage>
</organism>
<evidence type="ECO:0000256" key="2">
    <source>
        <dbReference type="ARBA" id="ARBA00022475"/>
    </source>
</evidence>
<evidence type="ECO:0000313" key="8">
    <source>
        <dbReference type="EMBL" id="MFB5192514.1"/>
    </source>
</evidence>
<evidence type="ECO:0000259" key="7">
    <source>
        <dbReference type="Pfam" id="PF12698"/>
    </source>
</evidence>
<keyword evidence="2" id="KW-1003">Cell membrane</keyword>
<feature type="transmembrane region" description="Helical" evidence="6">
    <location>
        <begin position="228"/>
        <end position="257"/>
    </location>
</feature>
<feature type="transmembrane region" description="Helical" evidence="6">
    <location>
        <begin position="263"/>
        <end position="289"/>
    </location>
</feature>
<evidence type="ECO:0000256" key="5">
    <source>
        <dbReference type="ARBA" id="ARBA00023136"/>
    </source>
</evidence>
<feature type="domain" description="ABC-2 type transporter transmembrane" evidence="7">
    <location>
        <begin position="24"/>
        <end position="369"/>
    </location>
</feature>
<evidence type="ECO:0000256" key="3">
    <source>
        <dbReference type="ARBA" id="ARBA00022692"/>
    </source>
</evidence>
<dbReference type="RefSeq" id="WP_275472999.1">
    <property type="nucleotide sequence ID" value="NZ_CP162940.1"/>
</dbReference>
<dbReference type="Gene3D" id="3.40.1710.10">
    <property type="entry name" value="abc type-2 transporter like domain"/>
    <property type="match status" value="1"/>
</dbReference>
<comment type="caution">
    <text evidence="8">The sequence shown here is derived from an EMBL/GenBank/DDBJ whole genome shotgun (WGS) entry which is preliminary data.</text>
</comment>
<protein>
    <submittedName>
        <fullName evidence="8">ABC transporter permease</fullName>
    </submittedName>
</protein>
<sequence>MTALLAVKMAKVNLLGLWRDRKALVMLLAMPILITAVLSFALGGIFGSNPTIPAFPVAVYNQDAGELGKQLVATLEKQTGQMQVHEVASLSAARLDTTSNKANVVVWIPTDYSQRVERGDVATVHVESSGGHETERSVVESIVQSYGQAVANAQYVAKALPGRAKAPSSAQIHPVSAGLKPVTTGAYYAIGMMVMFMLTYAVNRAGAMVRDKQGDLYRRMMASPASRYAIAGGHFASNFVILVLYGATLLVCFRFVLNIHLGPVYQVAMILIAYALALAGIAVAVGSWIDNLRIMDSIGQIGGQIAAILGGSFYPIYGFPQLMQLVGRILPNGRVLTVMVNCVMGMQTRSLLVPIAYLVCLGVVFGFVGSLRYGRSLERGGVAG</sequence>
<dbReference type="PANTHER" id="PTHR30294:SF48">
    <property type="entry name" value="LINEARMYCIN RESISTANCE PERMEASE PROTEIN LNRM"/>
    <property type="match status" value="1"/>
</dbReference>
<keyword evidence="4 6" id="KW-1133">Transmembrane helix</keyword>
<proteinExistence type="predicted"/>
<feature type="transmembrane region" description="Helical" evidence="6">
    <location>
        <begin position="301"/>
        <end position="319"/>
    </location>
</feature>
<dbReference type="InterPro" id="IPR051449">
    <property type="entry name" value="ABC-2_transporter_component"/>
</dbReference>
<comment type="subcellular location">
    <subcellularLocation>
        <location evidence="1">Cell membrane</location>
        <topology evidence="1">Multi-pass membrane protein</topology>
    </subcellularLocation>
</comment>
<evidence type="ECO:0000313" key="9">
    <source>
        <dbReference type="Proteomes" id="UP001579974"/>
    </source>
</evidence>
<dbReference type="Proteomes" id="UP001579974">
    <property type="component" value="Unassembled WGS sequence"/>
</dbReference>
<keyword evidence="9" id="KW-1185">Reference proteome</keyword>
<dbReference type="EMBL" id="JBDXSU010000023">
    <property type="protein sequence ID" value="MFB5192514.1"/>
    <property type="molecule type" value="Genomic_DNA"/>
</dbReference>
<evidence type="ECO:0000256" key="6">
    <source>
        <dbReference type="SAM" id="Phobius"/>
    </source>
</evidence>
<evidence type="ECO:0000256" key="1">
    <source>
        <dbReference type="ARBA" id="ARBA00004651"/>
    </source>
</evidence>
<dbReference type="PANTHER" id="PTHR30294">
    <property type="entry name" value="MEMBRANE COMPONENT OF ABC TRANSPORTER YHHJ-RELATED"/>
    <property type="match status" value="1"/>
</dbReference>
<feature type="transmembrane region" description="Helical" evidence="6">
    <location>
        <begin position="351"/>
        <end position="371"/>
    </location>
</feature>
<feature type="transmembrane region" description="Helical" evidence="6">
    <location>
        <begin position="186"/>
        <end position="207"/>
    </location>
</feature>